<comment type="caution">
    <text evidence="1">The sequence shown here is derived from an EMBL/GenBank/DDBJ whole genome shotgun (WGS) entry which is preliminary data.</text>
</comment>
<proteinExistence type="predicted"/>
<protein>
    <recommendedName>
        <fullName evidence="3">Fungal N-terminal domain-containing protein</fullName>
    </recommendedName>
</protein>
<dbReference type="Proteomes" id="UP001323405">
    <property type="component" value="Unassembled WGS sequence"/>
</dbReference>
<sequence>MDLVTAIGLVSGILTFVSFGTKLVKGTIEIREALDGTLDENRTRQEVAQEMNRLSARLLPPDDTKLVAEEKSLCLLAKKCSSMSEQLIKLLEGVKSDNSRSIRQSLWSSLKSKMHGKERVDLEQRLDHCRNQLELQLLFITRRQTDASLQTLFKLVKDDTAKLEYLRQSINRLEQQVHLCDLSTAAQAQIRSLLPLPDHVSNSIAQDRVLRALAFDGMRNHQKPRSGSSQHDV</sequence>
<evidence type="ECO:0008006" key="3">
    <source>
        <dbReference type="Google" id="ProtNLM"/>
    </source>
</evidence>
<keyword evidence="2" id="KW-1185">Reference proteome</keyword>
<evidence type="ECO:0000313" key="2">
    <source>
        <dbReference type="Proteomes" id="UP001323405"/>
    </source>
</evidence>
<gene>
    <name evidence="1" type="ORF">QC762_302560</name>
</gene>
<name>A0ABR0GI71_9PEZI</name>
<evidence type="ECO:0000313" key="1">
    <source>
        <dbReference type="EMBL" id="KAK4655438.1"/>
    </source>
</evidence>
<reference evidence="1 2" key="1">
    <citation type="journal article" date="2023" name="bioRxiv">
        <title>High-quality genome assemblies of four members of thePodospora anserinaspecies complex.</title>
        <authorList>
            <person name="Ament-Velasquez S.L."/>
            <person name="Vogan A.A."/>
            <person name="Wallerman O."/>
            <person name="Hartmann F."/>
            <person name="Gautier V."/>
            <person name="Silar P."/>
            <person name="Giraud T."/>
            <person name="Johannesson H."/>
        </authorList>
    </citation>
    <scope>NUCLEOTIDE SEQUENCE [LARGE SCALE GENOMIC DNA]</scope>
    <source>
        <strain evidence="1 2">CBS 415.72m</strain>
    </source>
</reference>
<dbReference type="RefSeq" id="XP_062744413.1">
    <property type="nucleotide sequence ID" value="XM_062888542.1"/>
</dbReference>
<dbReference type="GeneID" id="87908449"/>
<dbReference type="EMBL" id="JAFFHA010000005">
    <property type="protein sequence ID" value="KAK4655438.1"/>
    <property type="molecule type" value="Genomic_DNA"/>
</dbReference>
<organism evidence="1 2">
    <name type="scientific">Podospora pseudocomata</name>
    <dbReference type="NCBI Taxonomy" id="2093779"/>
    <lineage>
        <taxon>Eukaryota</taxon>
        <taxon>Fungi</taxon>
        <taxon>Dikarya</taxon>
        <taxon>Ascomycota</taxon>
        <taxon>Pezizomycotina</taxon>
        <taxon>Sordariomycetes</taxon>
        <taxon>Sordariomycetidae</taxon>
        <taxon>Sordariales</taxon>
        <taxon>Podosporaceae</taxon>
        <taxon>Podospora</taxon>
    </lineage>
</organism>
<accession>A0ABR0GI71</accession>